<feature type="signal peptide" evidence="2">
    <location>
        <begin position="1"/>
        <end position="29"/>
    </location>
</feature>
<evidence type="ECO:0000256" key="2">
    <source>
        <dbReference type="SAM" id="SignalP"/>
    </source>
</evidence>
<proteinExistence type="predicted"/>
<dbReference type="Proteomes" id="UP000249447">
    <property type="component" value="Chromosome"/>
</dbReference>
<feature type="compositionally biased region" description="Gly residues" evidence="1">
    <location>
        <begin position="69"/>
        <end position="81"/>
    </location>
</feature>
<dbReference type="RefSeq" id="WP_111267599.1">
    <property type="nucleotide sequence ID" value="NZ_CP029843.1"/>
</dbReference>
<feature type="chain" id="PRO_5015897566" description="Phasin family protein" evidence="2">
    <location>
        <begin position="30"/>
        <end position="242"/>
    </location>
</feature>
<organism evidence="3 4">
    <name type="scientific">Marilutibacter maris</name>
    <dbReference type="NCBI Taxonomy" id="1605891"/>
    <lineage>
        <taxon>Bacteria</taxon>
        <taxon>Pseudomonadati</taxon>
        <taxon>Pseudomonadota</taxon>
        <taxon>Gammaproteobacteria</taxon>
        <taxon>Lysobacterales</taxon>
        <taxon>Lysobacteraceae</taxon>
        <taxon>Marilutibacter</taxon>
    </lineage>
</organism>
<protein>
    <recommendedName>
        <fullName evidence="5">Phasin family protein</fullName>
    </recommendedName>
</protein>
<sequence length="242" mass="23798">MAFWNRRKNKPRPASAASVAATAAPGAAADEGDTQATDGDAGADTPADADGADTGADAAAATGANHATGGSGSGSGSGSGRGATPPRSTLGQMTDRLLSQASTPATTALNPQIVQAVQLSNAETTSYAPSQIAIGPDMMISQAAGLVAQSAAAYFDGVSKLALASQGVLLKDMTEALVSQQLEKAAEDAVGVLATDVMMGAAAAVAAAAGAMEAESASFAIDRIDQSIAKYADLLANRRDKG</sequence>
<evidence type="ECO:0008006" key="5">
    <source>
        <dbReference type="Google" id="ProtNLM"/>
    </source>
</evidence>
<keyword evidence="2" id="KW-0732">Signal</keyword>
<dbReference type="AlphaFoldDB" id="A0A2U9TDP2"/>
<feature type="compositionally biased region" description="Low complexity" evidence="1">
    <location>
        <begin position="13"/>
        <end position="68"/>
    </location>
</feature>
<feature type="compositionally biased region" description="Basic residues" evidence="1">
    <location>
        <begin position="1"/>
        <end position="11"/>
    </location>
</feature>
<dbReference type="KEGG" id="lmb:C9I47_2908"/>
<feature type="region of interest" description="Disordered" evidence="1">
    <location>
        <begin position="1"/>
        <end position="90"/>
    </location>
</feature>
<evidence type="ECO:0000313" key="3">
    <source>
        <dbReference type="EMBL" id="AWV08578.1"/>
    </source>
</evidence>
<gene>
    <name evidence="3" type="ORF">C9I47_2908</name>
</gene>
<reference evidence="3 4" key="1">
    <citation type="submission" date="2018-05" db="EMBL/GenBank/DDBJ databases">
        <title>The complete genome of Lysobacter maris HZ9B, a marine bacterium antagonistic against terrestrial plant pathogens.</title>
        <authorList>
            <person name="Zhang X.-Q."/>
        </authorList>
    </citation>
    <scope>NUCLEOTIDE SEQUENCE [LARGE SCALE GENOMIC DNA]</scope>
    <source>
        <strain evidence="3 4">HZ9B</strain>
    </source>
</reference>
<evidence type="ECO:0000313" key="4">
    <source>
        <dbReference type="Proteomes" id="UP000249447"/>
    </source>
</evidence>
<keyword evidence="4" id="KW-1185">Reference proteome</keyword>
<evidence type="ECO:0000256" key="1">
    <source>
        <dbReference type="SAM" id="MobiDB-lite"/>
    </source>
</evidence>
<dbReference type="OrthoDB" id="7860735at2"/>
<dbReference type="EMBL" id="CP029843">
    <property type="protein sequence ID" value="AWV08578.1"/>
    <property type="molecule type" value="Genomic_DNA"/>
</dbReference>
<name>A0A2U9TDP2_9GAMM</name>
<accession>A0A2U9TDP2</accession>